<dbReference type="InterPro" id="IPR044855">
    <property type="entry name" value="CoA-Trfase_III_dom3_sf"/>
</dbReference>
<reference evidence="2 3" key="1">
    <citation type="submission" date="2023-03" db="EMBL/GenBank/DDBJ databases">
        <title>Altererythrobacter sp. CAU 1644 isolated from sand.</title>
        <authorList>
            <person name="Kim W."/>
        </authorList>
    </citation>
    <scope>NUCLEOTIDE SEQUENCE [LARGE SCALE GENOMIC DNA]</scope>
    <source>
        <strain evidence="2 3">CAU 1644</strain>
    </source>
</reference>
<dbReference type="InterPro" id="IPR023606">
    <property type="entry name" value="CoA-Trfase_III_dom_1_sf"/>
</dbReference>
<dbReference type="EMBL" id="CP121106">
    <property type="protein sequence ID" value="WFL76348.1"/>
    <property type="molecule type" value="Genomic_DNA"/>
</dbReference>
<evidence type="ECO:0000256" key="1">
    <source>
        <dbReference type="ARBA" id="ARBA00022679"/>
    </source>
</evidence>
<accession>A0ABY8FMU8</accession>
<sequence length="393" mass="42089">MSAPQPLKGIRVVEFTHMVMGPTVGHILAGLGAKVVRVEPIGGDRTRRLLGSGAGYFPMYNRGKQSICLDLKSDEGIAVAKDLIAGADVLVENFRPGALDRLGLDYDSCAKANPRLIYCSEKGFLPGPYENRTALDEVAQMMGGLAYMTGPPGKPLRAGASVIDVTGGMFGVIGVLAALEERHRTGKGQKVTASLFETTIYLVGQHMAQYAVTGTPAAPMPARVSAWAIYDVFETKTDPVFIGVVTDALWEKFCKLFDLDELWADESLRENNARVQARDHIMPQIRELIGQFTAAEVIAKLDGTGLPFAPIGKPQDMFDDPHLAEGGLEDVTLDNGTPVRLPTIPLEMDGKRIGSPQALPTPGADARKVLEGLGYDAARIETLISEGAVGEST</sequence>
<dbReference type="SUPFAM" id="SSF89796">
    <property type="entry name" value="CoA-transferase family III (CaiB/BaiF)"/>
    <property type="match status" value="1"/>
</dbReference>
<dbReference type="RefSeq" id="WP_278015114.1">
    <property type="nucleotide sequence ID" value="NZ_CP121106.1"/>
</dbReference>
<organism evidence="2 3">
    <name type="scientific">Altererythrobacter arenosus</name>
    <dbReference type="NCBI Taxonomy" id="3032592"/>
    <lineage>
        <taxon>Bacteria</taxon>
        <taxon>Pseudomonadati</taxon>
        <taxon>Pseudomonadota</taxon>
        <taxon>Alphaproteobacteria</taxon>
        <taxon>Sphingomonadales</taxon>
        <taxon>Erythrobacteraceae</taxon>
        <taxon>Altererythrobacter</taxon>
    </lineage>
</organism>
<dbReference type="Pfam" id="PF02515">
    <property type="entry name" value="CoA_transf_3"/>
    <property type="match status" value="1"/>
</dbReference>
<dbReference type="Gene3D" id="3.40.50.10540">
    <property type="entry name" value="Crotonobetainyl-coa:carnitine coa-transferase, domain 1"/>
    <property type="match status" value="1"/>
</dbReference>
<dbReference type="InterPro" id="IPR050483">
    <property type="entry name" value="CoA-transferase_III_domain"/>
</dbReference>
<name>A0ABY8FMU8_9SPHN</name>
<keyword evidence="3" id="KW-1185">Reference proteome</keyword>
<dbReference type="Proteomes" id="UP001215827">
    <property type="component" value="Chromosome"/>
</dbReference>
<dbReference type="PANTHER" id="PTHR48207:SF3">
    <property type="entry name" value="SUCCINATE--HYDROXYMETHYLGLUTARATE COA-TRANSFERASE"/>
    <property type="match status" value="1"/>
</dbReference>
<protein>
    <submittedName>
        <fullName evidence="2">CaiB/BaiF CoA-transferase family protein</fullName>
    </submittedName>
</protein>
<evidence type="ECO:0000313" key="2">
    <source>
        <dbReference type="EMBL" id="WFL76348.1"/>
    </source>
</evidence>
<keyword evidence="1" id="KW-0808">Transferase</keyword>
<evidence type="ECO:0000313" key="3">
    <source>
        <dbReference type="Proteomes" id="UP001215827"/>
    </source>
</evidence>
<dbReference type="Gene3D" id="3.30.1540.10">
    <property type="entry name" value="formyl-coa transferase, domain 3"/>
    <property type="match status" value="1"/>
</dbReference>
<dbReference type="InterPro" id="IPR003673">
    <property type="entry name" value="CoA-Trfase_fam_III"/>
</dbReference>
<gene>
    <name evidence="2" type="ORF">P7228_10095</name>
</gene>
<dbReference type="PANTHER" id="PTHR48207">
    <property type="entry name" value="SUCCINATE--HYDROXYMETHYLGLUTARATE COA-TRANSFERASE"/>
    <property type="match status" value="1"/>
</dbReference>
<proteinExistence type="predicted"/>